<evidence type="ECO:0000313" key="2">
    <source>
        <dbReference type="EMBL" id="MFD0629653.1"/>
    </source>
</evidence>
<comment type="caution">
    <text evidence="2">The sequence shown here is derived from an EMBL/GenBank/DDBJ whole genome shotgun (WGS) entry which is preliminary data.</text>
</comment>
<gene>
    <name evidence="1" type="ORF">ACFQ2K_02585</name>
    <name evidence="2" type="ORF">ACFQ2K_50650</name>
</gene>
<dbReference type="EMBL" id="JBHTGL010000004">
    <property type="protein sequence ID" value="MFD0621846.1"/>
    <property type="molecule type" value="Genomic_DNA"/>
</dbReference>
<proteinExistence type="predicted"/>
<accession>A0ABW2X9H3</accession>
<reference evidence="3" key="2">
    <citation type="journal article" date="2019" name="Int. J. Syst. Evol. Microbiol.">
        <title>The Global Catalogue of Microorganisms (GCM) 10K type strain sequencing project: providing services to taxonomists for standard genome sequencing and annotation.</title>
        <authorList>
            <consortium name="The Broad Institute Genomics Platform"/>
            <consortium name="The Broad Institute Genome Sequencing Center for Infectious Disease"/>
            <person name="Wu L."/>
            <person name="Ma J."/>
        </authorList>
    </citation>
    <scope>NUCLEOTIDE SEQUENCE [LARGE SCALE GENOMIC DNA]</scope>
    <source>
        <strain evidence="3">JCM 12607</strain>
    </source>
</reference>
<dbReference type="EMBL" id="JBHTGL010000008">
    <property type="protein sequence ID" value="MFD0629653.1"/>
    <property type="molecule type" value="Genomic_DNA"/>
</dbReference>
<reference evidence="2" key="3">
    <citation type="submission" date="2024-09" db="EMBL/GenBank/DDBJ databases">
        <authorList>
            <person name="Sun Q."/>
            <person name="Mori K."/>
        </authorList>
    </citation>
    <scope>NUCLEOTIDE SEQUENCE</scope>
    <source>
        <strain evidence="2">JCM 12607</strain>
    </source>
</reference>
<reference evidence="2" key="1">
    <citation type="journal article" date="2014" name="Int. J. Syst. Evol. Microbiol.">
        <title>Complete genome of a new Firmicutes species belonging to the dominant human colonic microbiota ('Ruminococcus bicirculans') reveals two chromosomes and a selective capacity to utilize plant glucans.</title>
        <authorList>
            <consortium name="NISC Comparative Sequencing Program"/>
            <person name="Wegmann U."/>
            <person name="Louis P."/>
            <person name="Goesmann A."/>
            <person name="Henrissat B."/>
            <person name="Duncan S.H."/>
            <person name="Flint H.J."/>
        </authorList>
    </citation>
    <scope>NUCLEOTIDE SEQUENCE</scope>
    <source>
        <strain evidence="2">JCM 12607</strain>
    </source>
</reference>
<name>A0ABW2X9H3_9ACTN</name>
<sequence length="50" mass="5242">MPGPLQQEAGDAPAAGFLGYRQAVHLANGHAQGQRPLATLRVSARTSLYP</sequence>
<keyword evidence="3" id="KW-1185">Reference proteome</keyword>
<dbReference type="Proteomes" id="UP001596915">
    <property type="component" value="Unassembled WGS sequence"/>
</dbReference>
<evidence type="ECO:0000313" key="3">
    <source>
        <dbReference type="Proteomes" id="UP001596915"/>
    </source>
</evidence>
<evidence type="ECO:0000313" key="1">
    <source>
        <dbReference type="EMBL" id="MFD0621846.1"/>
    </source>
</evidence>
<protein>
    <submittedName>
        <fullName evidence="2">Uncharacterized protein</fullName>
    </submittedName>
</protein>
<organism evidence="2 3">
    <name type="scientific">Streptomyces sanglieri</name>
    <dbReference type="NCBI Taxonomy" id="193460"/>
    <lineage>
        <taxon>Bacteria</taxon>
        <taxon>Bacillati</taxon>
        <taxon>Actinomycetota</taxon>
        <taxon>Actinomycetes</taxon>
        <taxon>Kitasatosporales</taxon>
        <taxon>Streptomycetaceae</taxon>
        <taxon>Streptomyces</taxon>
    </lineage>
</organism>